<keyword evidence="4" id="KW-1185">Reference proteome</keyword>
<dbReference type="EMBL" id="JBIENY010000417">
    <property type="protein sequence ID" value="MFG6299474.1"/>
    <property type="molecule type" value="Genomic_DNA"/>
</dbReference>
<comment type="caution">
    <text evidence="3">The sequence shown here is derived from an EMBL/GenBank/DDBJ whole genome shotgun (WGS) entry which is preliminary data.</text>
</comment>
<proteinExistence type="predicted"/>
<dbReference type="InterPro" id="IPR038721">
    <property type="entry name" value="IS701-like_DDE_dom"/>
</dbReference>
<evidence type="ECO:0000256" key="1">
    <source>
        <dbReference type="SAM" id="MobiDB-lite"/>
    </source>
</evidence>
<accession>A0ABW7E995</accession>
<reference evidence="3 4" key="1">
    <citation type="submission" date="2024-10" db="EMBL/GenBank/DDBJ databases">
        <title>Draft genome assembly of a novel steroid transforming actinomycete isolated from African clawed frog Xenopus laevis.</title>
        <authorList>
            <person name="Bragin E."/>
            <person name="Kollerov V."/>
            <person name="Donova M.V."/>
        </authorList>
    </citation>
    <scope>NUCLEOTIDE SEQUENCE [LARGE SCALE GENOMIC DNA]</scope>
    <source>
        <strain evidence="3 4">MTOC-St3</strain>
    </source>
</reference>
<dbReference type="PANTHER" id="PTHR33627">
    <property type="entry name" value="TRANSPOSASE"/>
    <property type="match status" value="1"/>
</dbReference>
<dbReference type="RefSeq" id="WP_260616947.1">
    <property type="nucleotide sequence ID" value="NZ_JBIDAO010000015.1"/>
</dbReference>
<protein>
    <submittedName>
        <fullName evidence="3">IS701 family transposase</fullName>
    </submittedName>
</protein>
<dbReference type="InterPro" id="IPR039365">
    <property type="entry name" value="IS701-like"/>
</dbReference>
<evidence type="ECO:0000313" key="4">
    <source>
        <dbReference type="Proteomes" id="UP001605990"/>
    </source>
</evidence>
<evidence type="ECO:0000313" key="3">
    <source>
        <dbReference type="EMBL" id="MFG6299474.1"/>
    </source>
</evidence>
<feature type="domain" description="Transposase IS701-like DDE" evidence="2">
    <location>
        <begin position="44"/>
        <end position="290"/>
    </location>
</feature>
<feature type="compositionally biased region" description="Basic and acidic residues" evidence="1">
    <location>
        <begin position="1"/>
        <end position="16"/>
    </location>
</feature>
<name>A0ABW7E995_STRRO</name>
<evidence type="ECO:0000259" key="2">
    <source>
        <dbReference type="Pfam" id="PF13546"/>
    </source>
</evidence>
<gene>
    <name evidence="3" type="ORF">ACGU38_29460</name>
</gene>
<organism evidence="3 4">
    <name type="scientific">Streptomyces rochei</name>
    <name type="common">Streptomyces parvullus</name>
    <dbReference type="NCBI Taxonomy" id="1928"/>
    <lineage>
        <taxon>Bacteria</taxon>
        <taxon>Bacillati</taxon>
        <taxon>Actinomycetota</taxon>
        <taxon>Actinomycetes</taxon>
        <taxon>Kitasatosporales</taxon>
        <taxon>Streptomycetaceae</taxon>
        <taxon>Streptomyces</taxon>
        <taxon>Streptomyces rochei group</taxon>
    </lineage>
</organism>
<sequence length="418" mass="45776">MIIPLGEDRTRWDTHKGSRSVPRHATDAPKDVQEAVTRQLSAVLFASLARQDQRRKGEQYLRGLLQAQGRKSIRNIAAHVGGSAVEQGLHHFISSSTWDWMSVRQALATHLTHRETPLAWVVQPISIPKAGEHSVGVHHGLDPRLGPFRGQRAFGVWHASEELSVPVNWRLHLPGSWVRDDTLRRRADIPATADEQTAEDCAAAAFLTTVDSWGLLARPVVLNTDVGRVQHLLGQFTDAGVPVIARINGASQFTVDDPALPAHIGEALEAQQILASARGLRKPVEWAERNGRLITRRCSLTVAVRVGSTSAGHRRPHTADRVRHLVLLGEWRHPQHSTGALWMTNMTSVPAGPLLRLTKLACRVKRELAAAGKDVGLKDYDGRTFRGWHRHVTLASAAHAVTALAGMEDTAGTPSDPA</sequence>
<dbReference type="PANTHER" id="PTHR33627:SF1">
    <property type="entry name" value="TRANSPOSASE"/>
    <property type="match status" value="1"/>
</dbReference>
<dbReference type="Pfam" id="PF13546">
    <property type="entry name" value="DDE_5"/>
    <property type="match status" value="1"/>
</dbReference>
<dbReference type="Proteomes" id="UP001605990">
    <property type="component" value="Unassembled WGS sequence"/>
</dbReference>
<feature type="region of interest" description="Disordered" evidence="1">
    <location>
        <begin position="1"/>
        <end position="28"/>
    </location>
</feature>